<comment type="caution">
    <text evidence="2">The sequence shown here is derived from an EMBL/GenBank/DDBJ whole genome shotgun (WGS) entry which is preliminary data.</text>
</comment>
<dbReference type="PANTHER" id="PTHR48079">
    <property type="entry name" value="PROTEIN YEEZ"/>
    <property type="match status" value="1"/>
</dbReference>
<accession>A0A4U0Q9N6</accession>
<name>A0A4U0Q9N6_9NEIS</name>
<dbReference type="InterPro" id="IPR036291">
    <property type="entry name" value="NAD(P)-bd_dom_sf"/>
</dbReference>
<dbReference type="PANTHER" id="PTHR48079:SF6">
    <property type="entry name" value="NAD(P)-BINDING DOMAIN-CONTAINING PROTEIN-RELATED"/>
    <property type="match status" value="1"/>
</dbReference>
<organism evidence="2 3">
    <name type="scientific">Chitiniphilus eburneus</name>
    <dbReference type="NCBI Taxonomy" id="2571148"/>
    <lineage>
        <taxon>Bacteria</taxon>
        <taxon>Pseudomonadati</taxon>
        <taxon>Pseudomonadota</taxon>
        <taxon>Betaproteobacteria</taxon>
        <taxon>Neisseriales</taxon>
        <taxon>Chitinibacteraceae</taxon>
        <taxon>Chitiniphilus</taxon>
    </lineage>
</organism>
<dbReference type="Proteomes" id="UP000310016">
    <property type="component" value="Unassembled WGS sequence"/>
</dbReference>
<dbReference type="InterPro" id="IPR001509">
    <property type="entry name" value="Epimerase_deHydtase"/>
</dbReference>
<dbReference type="AlphaFoldDB" id="A0A4U0Q9N6"/>
<dbReference type="SUPFAM" id="SSF51735">
    <property type="entry name" value="NAD(P)-binding Rossmann-fold domains"/>
    <property type="match status" value="1"/>
</dbReference>
<evidence type="ECO:0000313" key="2">
    <source>
        <dbReference type="EMBL" id="TJZ77670.1"/>
    </source>
</evidence>
<dbReference type="OrthoDB" id="9787292at2"/>
<dbReference type="Gene3D" id="3.40.50.720">
    <property type="entry name" value="NAD(P)-binding Rossmann-like Domain"/>
    <property type="match status" value="1"/>
</dbReference>
<dbReference type="GO" id="GO:0004029">
    <property type="term" value="F:aldehyde dehydrogenase (NAD+) activity"/>
    <property type="evidence" value="ECO:0007669"/>
    <property type="project" value="TreeGrafter"/>
</dbReference>
<dbReference type="Pfam" id="PF01370">
    <property type="entry name" value="Epimerase"/>
    <property type="match status" value="1"/>
</dbReference>
<dbReference type="GO" id="GO:0005737">
    <property type="term" value="C:cytoplasm"/>
    <property type="evidence" value="ECO:0007669"/>
    <property type="project" value="TreeGrafter"/>
</dbReference>
<evidence type="ECO:0000313" key="3">
    <source>
        <dbReference type="Proteomes" id="UP000310016"/>
    </source>
</evidence>
<protein>
    <submittedName>
        <fullName evidence="2">NAD-dependent epimerase/dehydratase family protein</fullName>
    </submittedName>
</protein>
<reference evidence="2 3" key="1">
    <citation type="submission" date="2019-04" db="EMBL/GenBank/DDBJ databases">
        <title>Chitiniphilus eburnea sp. nov., a novel chitinolytic bacterium isolated from aquaculture sludge.</title>
        <authorList>
            <person name="Sheng M."/>
        </authorList>
    </citation>
    <scope>NUCLEOTIDE SEQUENCE [LARGE SCALE GENOMIC DNA]</scope>
    <source>
        <strain evidence="2 3">HX-2-15</strain>
    </source>
</reference>
<dbReference type="RefSeq" id="WP_136772144.1">
    <property type="nucleotide sequence ID" value="NZ_SUMF01000002.1"/>
</dbReference>
<dbReference type="InterPro" id="IPR051783">
    <property type="entry name" value="NAD(P)-dependent_oxidoreduct"/>
</dbReference>
<feature type="domain" description="NAD-dependent epimerase/dehydratase" evidence="1">
    <location>
        <begin position="3"/>
        <end position="227"/>
    </location>
</feature>
<gene>
    <name evidence="2" type="ORF">FAZ21_04925</name>
</gene>
<keyword evidence="3" id="KW-1185">Reference proteome</keyword>
<evidence type="ECO:0000259" key="1">
    <source>
        <dbReference type="Pfam" id="PF01370"/>
    </source>
</evidence>
<sequence length="340" mass="36452">MRVLLTGATGFVGLNIVQALHAAGHDVLCHVRPQARRQYLDRLPVAVVAGQLGDVPGLAAAMRGIDAVIHTAGDTSCLPCDLPRLTETNVEGTRAVLEAARRSGVRRVVYTSTTSTIGSTETPGMAADETMPLQAWRAASPYGRTKLAAETLVREARGVEGIVLNPAEVLGAWDHTLQWGRIVLAVASGRLPFMPPGSGTFAPAADVADAHVAALTRGVPGERYILGGHHLTFTRLITEMAIVTGGSAAPLSRRPYALQRLEAQLRQWLPPLAPPAVDAYRMRVFGGHHLFDDGKARQHLGYGAQPIRQAIEACFAWYREHGFLPAAPDTPINTPQWKTA</sequence>
<proteinExistence type="predicted"/>
<dbReference type="EMBL" id="SUMF01000002">
    <property type="protein sequence ID" value="TJZ77670.1"/>
    <property type="molecule type" value="Genomic_DNA"/>
</dbReference>